<feature type="region of interest" description="Disordered" evidence="1">
    <location>
        <begin position="1"/>
        <end position="30"/>
    </location>
</feature>
<dbReference type="EMBL" id="REGN01001474">
    <property type="protein sequence ID" value="RNA34471.1"/>
    <property type="molecule type" value="Genomic_DNA"/>
</dbReference>
<evidence type="ECO:0000256" key="1">
    <source>
        <dbReference type="SAM" id="MobiDB-lite"/>
    </source>
</evidence>
<protein>
    <submittedName>
        <fullName evidence="2">Uncharacterized protein</fullName>
    </submittedName>
</protein>
<evidence type="ECO:0000313" key="2">
    <source>
        <dbReference type="EMBL" id="RNA34471.1"/>
    </source>
</evidence>
<dbReference type="Proteomes" id="UP000276133">
    <property type="component" value="Unassembled WGS sequence"/>
</dbReference>
<name>A0A3M7SFB9_BRAPC</name>
<organism evidence="2 3">
    <name type="scientific">Brachionus plicatilis</name>
    <name type="common">Marine rotifer</name>
    <name type="synonym">Brachionus muelleri</name>
    <dbReference type="NCBI Taxonomy" id="10195"/>
    <lineage>
        <taxon>Eukaryota</taxon>
        <taxon>Metazoa</taxon>
        <taxon>Spiralia</taxon>
        <taxon>Gnathifera</taxon>
        <taxon>Rotifera</taxon>
        <taxon>Eurotatoria</taxon>
        <taxon>Monogononta</taxon>
        <taxon>Pseudotrocha</taxon>
        <taxon>Ploima</taxon>
        <taxon>Brachionidae</taxon>
        <taxon>Brachionus</taxon>
    </lineage>
</organism>
<feature type="compositionally biased region" description="Basic residues" evidence="1">
    <location>
        <begin position="1"/>
        <end position="21"/>
    </location>
</feature>
<sequence length="363" mass="41741">MSKKNRNRSRKQRKQANHRKKSLEGAQSSHQLDQTEIIQITNANKKIKICTTIVENFSLEPVGQTNSKKSHLDENTHLFIKIKVNLFDLMCRFGPPNSDLCMSKIYYRFDLIIDLLFLIPLLATNRAMCAPKKNEKKRRPGYIIERDCHIFGGCVEEEAQDEFFISSGAVYQSWPYVYEPGFKMTPLVDQVSWPLSKSANSVFLSDCNGACEDEDSLVEHDMLPSYSIENFGINLINCQKRKKRKNWNSNGSEDSCGSSTDECFYEDSDSDDSESIIAYKQRHAVGLNCFDLELRNFSCDLAKCCSASRSKSPRNKRVMFFSQKRCDSNGDNFCLTCSNHEFFSFKKDRLTHKYSFSSDNLVF</sequence>
<dbReference type="AlphaFoldDB" id="A0A3M7SFB9"/>
<proteinExistence type="predicted"/>
<keyword evidence="3" id="KW-1185">Reference proteome</keyword>
<accession>A0A3M7SFB9</accession>
<evidence type="ECO:0000313" key="3">
    <source>
        <dbReference type="Proteomes" id="UP000276133"/>
    </source>
</evidence>
<comment type="caution">
    <text evidence="2">The sequence shown here is derived from an EMBL/GenBank/DDBJ whole genome shotgun (WGS) entry which is preliminary data.</text>
</comment>
<gene>
    <name evidence="2" type="ORF">BpHYR1_037446</name>
</gene>
<dbReference type="OrthoDB" id="10506059at2759"/>
<reference evidence="2 3" key="1">
    <citation type="journal article" date="2018" name="Sci. Rep.">
        <title>Genomic signatures of local adaptation to the degree of environmental predictability in rotifers.</title>
        <authorList>
            <person name="Franch-Gras L."/>
            <person name="Hahn C."/>
            <person name="Garcia-Roger E.M."/>
            <person name="Carmona M.J."/>
            <person name="Serra M."/>
            <person name="Gomez A."/>
        </authorList>
    </citation>
    <scope>NUCLEOTIDE SEQUENCE [LARGE SCALE GENOMIC DNA]</scope>
    <source>
        <strain evidence="2">HYR1</strain>
    </source>
</reference>